<dbReference type="SUPFAM" id="SSF103007">
    <property type="entry name" value="Hypothetical protein TT1725"/>
    <property type="match status" value="1"/>
</dbReference>
<sequence>MIGSVRVECMLYDVHSLKEKRSIIKQITHQIHKQFNISITEIDYHDLWQRCAFEMATVSVDQVMAEKILRQAVNVIDERSDLEVTIVNFEWL</sequence>
<accession>A0A556PS37</accession>
<dbReference type="InterPro" id="IPR036746">
    <property type="entry name" value="TT1725-like_sf"/>
</dbReference>
<reference evidence="1 2" key="1">
    <citation type="submission" date="2019-07" db="EMBL/GenBank/DDBJ databases">
        <title>Allobacillus sp. nov. SKP isolated from shrimp paste of Euphausiacea.</title>
        <authorList>
            <person name="Kanchanasin P."/>
            <person name="Tanasupawat S."/>
            <person name="Shi W."/>
            <person name="Wu L."/>
            <person name="Ma J."/>
        </authorList>
    </citation>
    <scope>NUCLEOTIDE SEQUENCE [LARGE SCALE GENOMIC DNA]</scope>
    <source>
        <strain evidence="1 2">SKP4-8</strain>
    </source>
</reference>
<comment type="caution">
    <text evidence="1">The sequence shown here is derived from an EMBL/GenBank/DDBJ whole genome shotgun (WGS) entry which is preliminary data.</text>
</comment>
<dbReference type="Gene3D" id="3.30.70.1120">
    <property type="entry name" value="TT1725-like"/>
    <property type="match status" value="1"/>
</dbReference>
<protein>
    <submittedName>
        <fullName evidence="1">DUF503 domain-containing protein</fullName>
    </submittedName>
</protein>
<gene>
    <name evidence="1" type="ORF">FPQ13_02750</name>
</gene>
<evidence type="ECO:0000313" key="1">
    <source>
        <dbReference type="EMBL" id="TSJ67193.1"/>
    </source>
</evidence>
<dbReference type="EMBL" id="VMHE01000002">
    <property type="protein sequence ID" value="TSJ67193.1"/>
    <property type="molecule type" value="Genomic_DNA"/>
</dbReference>
<dbReference type="Proteomes" id="UP000316425">
    <property type="component" value="Unassembled WGS sequence"/>
</dbReference>
<dbReference type="AlphaFoldDB" id="A0A556PS37"/>
<dbReference type="RefSeq" id="WP_144087783.1">
    <property type="nucleotide sequence ID" value="NZ_VMHE01000002.1"/>
</dbReference>
<evidence type="ECO:0000313" key="2">
    <source>
        <dbReference type="Proteomes" id="UP000316425"/>
    </source>
</evidence>
<organism evidence="1 2">
    <name type="scientific">Allobacillus salarius</name>
    <dbReference type="NCBI Taxonomy" id="1955272"/>
    <lineage>
        <taxon>Bacteria</taxon>
        <taxon>Bacillati</taxon>
        <taxon>Bacillota</taxon>
        <taxon>Bacilli</taxon>
        <taxon>Bacillales</taxon>
        <taxon>Bacillaceae</taxon>
        <taxon>Allobacillus</taxon>
    </lineage>
</organism>
<dbReference type="OrthoDB" id="9809023at2"/>
<dbReference type="InterPro" id="IPR007546">
    <property type="entry name" value="DUF503"/>
</dbReference>
<dbReference type="PANTHER" id="PTHR36441">
    <property type="entry name" value="HYPOTHETICAL CYTOSOLIC PROTEIN"/>
    <property type="match status" value="1"/>
</dbReference>
<name>A0A556PS37_9BACI</name>
<dbReference type="Pfam" id="PF04456">
    <property type="entry name" value="DUF503"/>
    <property type="match status" value="1"/>
</dbReference>
<dbReference type="PANTHER" id="PTHR36441:SF1">
    <property type="entry name" value="DUF503 DOMAIN-CONTAINING PROTEIN"/>
    <property type="match status" value="1"/>
</dbReference>
<proteinExistence type="predicted"/>
<keyword evidence="2" id="KW-1185">Reference proteome</keyword>